<comment type="caution">
    <text evidence="7">The sequence shown here is derived from an EMBL/GenBank/DDBJ whole genome shotgun (WGS) entry which is preliminary data.</text>
</comment>
<dbReference type="PANTHER" id="PTHR23315">
    <property type="entry name" value="U BOX DOMAIN-CONTAINING"/>
    <property type="match status" value="1"/>
</dbReference>
<evidence type="ECO:0000256" key="3">
    <source>
        <dbReference type="ARBA" id="ARBA00012483"/>
    </source>
</evidence>
<gene>
    <name evidence="7" type="ORF">DKX38_008502</name>
</gene>
<dbReference type="SMART" id="SM00504">
    <property type="entry name" value="Ubox"/>
    <property type="match status" value="1"/>
</dbReference>
<evidence type="ECO:0000256" key="1">
    <source>
        <dbReference type="ARBA" id="ARBA00000900"/>
    </source>
</evidence>
<dbReference type="GO" id="GO:0061630">
    <property type="term" value="F:ubiquitin protein ligase activity"/>
    <property type="evidence" value="ECO:0007669"/>
    <property type="project" value="UniProtKB-EC"/>
</dbReference>
<organism evidence="7 8">
    <name type="scientific">Salix brachista</name>
    <dbReference type="NCBI Taxonomy" id="2182728"/>
    <lineage>
        <taxon>Eukaryota</taxon>
        <taxon>Viridiplantae</taxon>
        <taxon>Streptophyta</taxon>
        <taxon>Embryophyta</taxon>
        <taxon>Tracheophyta</taxon>
        <taxon>Spermatophyta</taxon>
        <taxon>Magnoliopsida</taxon>
        <taxon>eudicotyledons</taxon>
        <taxon>Gunneridae</taxon>
        <taxon>Pentapetalae</taxon>
        <taxon>rosids</taxon>
        <taxon>fabids</taxon>
        <taxon>Malpighiales</taxon>
        <taxon>Salicaceae</taxon>
        <taxon>Saliceae</taxon>
        <taxon>Salix</taxon>
    </lineage>
</organism>
<dbReference type="Pfam" id="PF25598">
    <property type="entry name" value="ARM_PUB"/>
    <property type="match status" value="1"/>
</dbReference>
<proteinExistence type="predicted"/>
<evidence type="ECO:0000256" key="5">
    <source>
        <dbReference type="ARBA" id="ARBA00022786"/>
    </source>
</evidence>
<comment type="catalytic activity">
    <reaction evidence="1">
        <text>S-ubiquitinyl-[E2 ubiquitin-conjugating enzyme]-L-cysteine + [acceptor protein]-L-lysine = [E2 ubiquitin-conjugating enzyme]-L-cysteine + N(6)-ubiquitinyl-[acceptor protein]-L-lysine.</text>
        <dbReference type="EC" id="2.3.2.27"/>
    </reaction>
</comment>
<evidence type="ECO:0000256" key="4">
    <source>
        <dbReference type="ARBA" id="ARBA00022679"/>
    </source>
</evidence>
<keyword evidence="4" id="KW-0808">Transferase</keyword>
<dbReference type="SUPFAM" id="SSF57850">
    <property type="entry name" value="RING/U-box"/>
    <property type="match status" value="1"/>
</dbReference>
<name>A0A5N5MSR9_9ROSI</name>
<dbReference type="Gene3D" id="3.30.40.10">
    <property type="entry name" value="Zinc/RING finger domain, C3HC4 (zinc finger)"/>
    <property type="match status" value="1"/>
</dbReference>
<evidence type="ECO:0000256" key="2">
    <source>
        <dbReference type="ARBA" id="ARBA00004906"/>
    </source>
</evidence>
<dbReference type="AlphaFoldDB" id="A0A5N5MSR9"/>
<keyword evidence="8" id="KW-1185">Reference proteome</keyword>
<comment type="pathway">
    <text evidence="2">Protein modification; protein ubiquitination.</text>
</comment>
<dbReference type="InterPro" id="IPR011989">
    <property type="entry name" value="ARM-like"/>
</dbReference>
<dbReference type="EC" id="2.3.2.27" evidence="3"/>
<feature type="domain" description="U-box" evidence="6">
    <location>
        <begin position="420"/>
        <end position="494"/>
    </location>
</feature>
<dbReference type="Pfam" id="PF04564">
    <property type="entry name" value="U-box"/>
    <property type="match status" value="1"/>
</dbReference>
<sequence>MVCMYIECMSSFELLCLCELFFLKRFCFTQNNLVQMGKDRAKDVGLRSNFSVKVHRSMCLELKSFVDRISQIYPAIESARPRCSSGVLNLCSLGFNMDKSELIIQHCANSSKLYLVLALIMSVMETLRNYGKEDTLTMQKNTKGFGFMFRPDSKSGSNYAGCQACLRAWTSSARLFNVFRVLLGDLINVPDITFKAKKIDESFIKQLLDSCELNISILIESSMITSARFKQPVSFCGHGSLNFPAGWGILLVCCWKFCVPRFLLLISSFKLRIKCYLQISGIIEDLRNAKFHLESSEDEAGKAVLALIRRRIPASDCFENSELEALRLASSSLKITSWMAVSEEKSCIKRLLVKVHQTDSKTEIILKYLLHLLRKYGELIHQDQTINNLSVHKEQKCQSTYPETFLDWHETQTQADGTPKTPHEFECPISTRIMYDPVIIASGKTYERVWIEKWFSEGNETCPSTGIRLENLSLTPNAGLKALISKWCSQHEIIVSDPRQLSKFAPVSSLKSTPSKSVASFGSSMNDLHYLQLSNVSIQSSDAIFTGDDGDIRLSARLPPMKEEICTRHSCTNCSSIGLASISNLASLPWKSQCKTVQDIKEGLDINKQACDCMFSDISMNSLIGFLKVARDSSDVRAQKDSADVILAILSEDRVEMPDLHEDSIYVLASFLDSKISRKTLAIMELLSRHQFYKSAAMGPGVLPSILKILGSQNTGSHELAMKILCNVSCSGDIAYHIVYLDFIPNLVPFLRDPNLSGYCLTVLENLCRIEEGRIAIVETDPCITSMAQLLETGSQLEQESTMEVLCLCYEELDGCQLVRGGSIIQSLLSISAYGTSRGKSTAKELLQLLGHAPESVNFEFSTDVSSSSSNRKKGRKSSSIFGYLGTKISGLFH</sequence>
<dbReference type="PROSITE" id="PS51698">
    <property type="entry name" value="U_BOX"/>
    <property type="match status" value="1"/>
</dbReference>
<dbReference type="SUPFAM" id="SSF48371">
    <property type="entry name" value="ARM repeat"/>
    <property type="match status" value="1"/>
</dbReference>
<dbReference type="Gene3D" id="1.25.10.10">
    <property type="entry name" value="Leucine-rich Repeat Variant"/>
    <property type="match status" value="1"/>
</dbReference>
<keyword evidence="5" id="KW-0833">Ubl conjugation pathway</keyword>
<dbReference type="InterPro" id="IPR013083">
    <property type="entry name" value="Znf_RING/FYVE/PHD"/>
</dbReference>
<dbReference type="InterPro" id="IPR016024">
    <property type="entry name" value="ARM-type_fold"/>
</dbReference>
<evidence type="ECO:0000313" key="8">
    <source>
        <dbReference type="Proteomes" id="UP000326939"/>
    </source>
</evidence>
<dbReference type="InterPro" id="IPR003613">
    <property type="entry name" value="Ubox_domain"/>
</dbReference>
<dbReference type="PANTHER" id="PTHR23315:SF239">
    <property type="entry name" value="RING-TYPE E3 UBIQUITIN TRANSFERASE"/>
    <property type="match status" value="1"/>
</dbReference>
<protein>
    <recommendedName>
        <fullName evidence="3">RING-type E3 ubiquitin transferase</fullName>
        <ecNumber evidence="3">2.3.2.27</ecNumber>
    </recommendedName>
</protein>
<dbReference type="EMBL" id="VDCV01000005">
    <property type="protein sequence ID" value="KAB5557593.1"/>
    <property type="molecule type" value="Genomic_DNA"/>
</dbReference>
<dbReference type="CDD" id="cd16664">
    <property type="entry name" value="RING-Ubox_PUB"/>
    <property type="match status" value="1"/>
</dbReference>
<evidence type="ECO:0000259" key="6">
    <source>
        <dbReference type="PROSITE" id="PS51698"/>
    </source>
</evidence>
<evidence type="ECO:0000313" key="7">
    <source>
        <dbReference type="EMBL" id="KAB5557593.1"/>
    </source>
</evidence>
<dbReference type="InterPro" id="IPR045210">
    <property type="entry name" value="RING-Ubox_PUB"/>
</dbReference>
<reference evidence="8" key="1">
    <citation type="journal article" date="2019" name="Gigascience">
        <title>De novo genome assembly of the endangered Acer yangbiense, a plant species with extremely small populations endemic to Yunnan Province, China.</title>
        <authorList>
            <person name="Yang J."/>
            <person name="Wariss H.M."/>
            <person name="Tao L."/>
            <person name="Zhang R."/>
            <person name="Yun Q."/>
            <person name="Hollingsworth P."/>
            <person name="Dao Z."/>
            <person name="Luo G."/>
            <person name="Guo H."/>
            <person name="Ma Y."/>
            <person name="Sun W."/>
        </authorList>
    </citation>
    <scope>NUCLEOTIDE SEQUENCE [LARGE SCALE GENOMIC DNA]</scope>
    <source>
        <strain evidence="8">cv. br00</strain>
    </source>
</reference>
<accession>A0A5N5MSR9</accession>
<dbReference type="UniPathway" id="UPA00143"/>
<dbReference type="InterPro" id="IPR058678">
    <property type="entry name" value="ARM_PUB"/>
</dbReference>
<dbReference type="Proteomes" id="UP000326939">
    <property type="component" value="Chromosome 5"/>
</dbReference>
<dbReference type="GO" id="GO:0016567">
    <property type="term" value="P:protein ubiquitination"/>
    <property type="evidence" value="ECO:0007669"/>
    <property type="project" value="UniProtKB-UniPathway"/>
</dbReference>